<proteinExistence type="predicted"/>
<reference evidence="6" key="1">
    <citation type="submission" date="2013-08" db="EMBL/GenBank/DDBJ databases">
        <title>Intrasporangium oryzae NRRL B-24470.</title>
        <authorList>
            <person name="Liu H."/>
            <person name="Wang G."/>
        </authorList>
    </citation>
    <scope>NUCLEOTIDE SEQUENCE [LARGE SCALE GENOMIC DNA]</scope>
    <source>
        <strain evidence="6">Q5-1</strain>
    </source>
</reference>
<evidence type="ECO:0000313" key="5">
    <source>
        <dbReference type="EMBL" id="EWT05745.1"/>
    </source>
</evidence>
<dbReference type="PANTHER" id="PTHR43855">
    <property type="entry name" value="THIOSULFATE SULFURTRANSFERASE"/>
    <property type="match status" value="1"/>
</dbReference>
<evidence type="ECO:0000256" key="2">
    <source>
        <dbReference type="ARBA" id="ARBA00047549"/>
    </source>
</evidence>
<keyword evidence="3 5" id="KW-0808">Transferase</keyword>
<dbReference type="SUPFAM" id="SSF52821">
    <property type="entry name" value="Rhodanese/Cell cycle control phosphatase"/>
    <property type="match status" value="2"/>
</dbReference>
<comment type="caution">
    <text evidence="5">The sequence shown here is derived from an EMBL/GenBank/DDBJ whole genome shotgun (WGS) entry which is preliminary data.</text>
</comment>
<feature type="domain" description="Rhodanese" evidence="4">
    <location>
        <begin position="178"/>
        <end position="293"/>
    </location>
</feature>
<dbReference type="InterPro" id="IPR001307">
    <property type="entry name" value="Thiosulphate_STrfase_CS"/>
</dbReference>
<dbReference type="EMBL" id="AWQS01000089">
    <property type="protein sequence ID" value="EWT05745.1"/>
    <property type="molecule type" value="Genomic_DNA"/>
</dbReference>
<evidence type="ECO:0000313" key="6">
    <source>
        <dbReference type="Proteomes" id="UP000019494"/>
    </source>
</evidence>
<evidence type="ECO:0000259" key="4">
    <source>
        <dbReference type="PROSITE" id="PS50206"/>
    </source>
</evidence>
<dbReference type="InterPro" id="IPR051126">
    <property type="entry name" value="Thiosulfate_sulfurtransferase"/>
</dbReference>
<dbReference type="InterPro" id="IPR036873">
    <property type="entry name" value="Rhodanese-like_dom_sf"/>
</dbReference>
<dbReference type="SMART" id="SM00450">
    <property type="entry name" value="RHOD"/>
    <property type="match status" value="2"/>
</dbReference>
<dbReference type="PANTHER" id="PTHR43855:SF1">
    <property type="entry name" value="THIOSULFATE SULFURTRANSFERASE"/>
    <property type="match status" value="1"/>
</dbReference>
<dbReference type="PROSITE" id="PS00380">
    <property type="entry name" value="RHODANESE_1"/>
    <property type="match status" value="1"/>
</dbReference>
<dbReference type="CDD" id="cd01448">
    <property type="entry name" value="TST_Repeat_1"/>
    <property type="match status" value="1"/>
</dbReference>
<dbReference type="CDD" id="cd01449">
    <property type="entry name" value="TST_Repeat_2"/>
    <property type="match status" value="1"/>
</dbReference>
<name>W9GI26_9MICO</name>
<organism evidence="5 6">
    <name type="scientific">Intrasporangium chromatireducens Q5-1</name>
    <dbReference type="NCBI Taxonomy" id="584657"/>
    <lineage>
        <taxon>Bacteria</taxon>
        <taxon>Bacillati</taxon>
        <taxon>Actinomycetota</taxon>
        <taxon>Actinomycetes</taxon>
        <taxon>Micrococcales</taxon>
        <taxon>Intrasporangiaceae</taxon>
        <taxon>Intrasporangium</taxon>
    </lineage>
</organism>
<evidence type="ECO:0000256" key="1">
    <source>
        <dbReference type="ARBA" id="ARBA00022737"/>
    </source>
</evidence>
<dbReference type="PATRIC" id="fig|584657.3.peg.2343"/>
<dbReference type="Proteomes" id="UP000019494">
    <property type="component" value="Unassembled WGS sequence"/>
</dbReference>
<evidence type="ECO:0000256" key="3">
    <source>
        <dbReference type="RuleBase" id="RU000507"/>
    </source>
</evidence>
<accession>W9GI26</accession>
<dbReference type="GO" id="GO:0004792">
    <property type="term" value="F:thiosulfate-cyanide sulfurtransferase activity"/>
    <property type="evidence" value="ECO:0007669"/>
    <property type="project" value="UniProtKB-EC"/>
</dbReference>
<dbReference type="InterPro" id="IPR001763">
    <property type="entry name" value="Rhodanese-like_dom"/>
</dbReference>
<sequence>MPMSTDNSKIAGYAHPERLVTTDWLAEQIAAGAVGAPGGIVLLESDEDVLLYATGHIPGAQKIDWHVDLNDPVTRDYVDGQRFAEVMGSRGIGRDTTIVVYGDKSNWWAAYALWVFTLFGHEDVRLLDGGRAKWIEEGRELTREVPTPTPADYPVVERQDAPIRAFKEDVLEHLGRPLVDVRSPGEFSGELLHMPDYPQEGAMRGGHIPGAKSVPWARAANEDGTFKSRAELEDIYLTEQGLSPTDDVVAYCRIGERSSHTWFVLTQLLGFDKVRNYDGSWTEWGNAVRVPIER</sequence>
<dbReference type="Gene3D" id="3.40.250.10">
    <property type="entry name" value="Rhodanese-like domain"/>
    <property type="match status" value="2"/>
</dbReference>
<dbReference type="Pfam" id="PF00581">
    <property type="entry name" value="Rhodanese"/>
    <property type="match status" value="2"/>
</dbReference>
<keyword evidence="6" id="KW-1185">Reference proteome</keyword>
<dbReference type="AlphaFoldDB" id="W9GI26"/>
<comment type="catalytic activity">
    <reaction evidence="2">
        <text>thiosulfate + hydrogen cyanide = thiocyanate + sulfite + 2 H(+)</text>
        <dbReference type="Rhea" id="RHEA:16881"/>
        <dbReference type="ChEBI" id="CHEBI:15378"/>
        <dbReference type="ChEBI" id="CHEBI:17359"/>
        <dbReference type="ChEBI" id="CHEBI:18022"/>
        <dbReference type="ChEBI" id="CHEBI:18407"/>
        <dbReference type="ChEBI" id="CHEBI:33542"/>
        <dbReference type="EC" id="2.8.1.1"/>
    </reaction>
</comment>
<keyword evidence="1" id="KW-0677">Repeat</keyword>
<dbReference type="PROSITE" id="PS50206">
    <property type="entry name" value="RHODANESE_3"/>
    <property type="match status" value="2"/>
</dbReference>
<gene>
    <name evidence="5" type="ORF">N864_02630</name>
</gene>
<feature type="domain" description="Rhodanese" evidence="4">
    <location>
        <begin position="36"/>
        <end position="143"/>
    </location>
</feature>
<dbReference type="PROSITE" id="PS00683">
    <property type="entry name" value="RHODANESE_2"/>
    <property type="match status" value="1"/>
</dbReference>
<protein>
    <recommendedName>
        <fullName evidence="3">Sulfurtransferase</fullName>
    </recommendedName>
</protein>